<dbReference type="PANTHER" id="PTHR43479:SF11">
    <property type="entry name" value="ACREF_ENVCD OPERON REPRESSOR-RELATED"/>
    <property type="match status" value="1"/>
</dbReference>
<dbReference type="InterPro" id="IPR036271">
    <property type="entry name" value="Tet_transcr_reg_TetR-rel_C_sf"/>
</dbReference>
<dbReference type="PROSITE" id="PS50977">
    <property type="entry name" value="HTH_TETR_2"/>
    <property type="match status" value="1"/>
</dbReference>
<dbReference type="Proteomes" id="UP000253490">
    <property type="component" value="Unassembled WGS sequence"/>
</dbReference>
<dbReference type="Gene3D" id="1.10.357.10">
    <property type="entry name" value="Tetracycline Repressor, domain 2"/>
    <property type="match status" value="1"/>
</dbReference>
<dbReference type="RefSeq" id="WP_113921583.1">
    <property type="nucleotide sequence ID" value="NZ_QNRX01000020.1"/>
</dbReference>
<keyword evidence="1 2" id="KW-0238">DNA-binding</keyword>
<evidence type="ECO:0000313" key="4">
    <source>
        <dbReference type="EMBL" id="RBP59094.1"/>
    </source>
</evidence>
<evidence type="ECO:0000313" key="5">
    <source>
        <dbReference type="Proteomes" id="UP000253490"/>
    </source>
</evidence>
<reference evidence="4 5" key="1">
    <citation type="submission" date="2018-06" db="EMBL/GenBank/DDBJ databases">
        <title>Genomic Encyclopedia of Type Strains, Phase IV (KMG-IV): sequencing the most valuable type-strain genomes for metagenomic binning, comparative biology and taxonomic classification.</title>
        <authorList>
            <person name="Goeker M."/>
        </authorList>
    </citation>
    <scope>NUCLEOTIDE SEQUENCE [LARGE SCALE GENOMIC DNA]</scope>
    <source>
        <strain evidence="4 5">DSM 22112</strain>
    </source>
</reference>
<dbReference type="SUPFAM" id="SSF48498">
    <property type="entry name" value="Tetracyclin repressor-like, C-terminal domain"/>
    <property type="match status" value="1"/>
</dbReference>
<dbReference type="InterPro" id="IPR050624">
    <property type="entry name" value="HTH-type_Tx_Regulator"/>
</dbReference>
<dbReference type="InterPro" id="IPR009057">
    <property type="entry name" value="Homeodomain-like_sf"/>
</dbReference>
<dbReference type="InterPro" id="IPR001647">
    <property type="entry name" value="HTH_TetR"/>
</dbReference>
<evidence type="ECO:0000256" key="2">
    <source>
        <dbReference type="PROSITE-ProRule" id="PRU00335"/>
    </source>
</evidence>
<feature type="domain" description="HTH tetR-type" evidence="3">
    <location>
        <begin position="14"/>
        <end position="74"/>
    </location>
</feature>
<dbReference type="PANTHER" id="PTHR43479">
    <property type="entry name" value="ACREF/ENVCD OPERON REPRESSOR-RELATED"/>
    <property type="match status" value="1"/>
</dbReference>
<feature type="DNA-binding region" description="H-T-H motif" evidence="2">
    <location>
        <begin position="37"/>
        <end position="56"/>
    </location>
</feature>
<dbReference type="PRINTS" id="PR00455">
    <property type="entry name" value="HTHTETR"/>
</dbReference>
<evidence type="ECO:0000256" key="1">
    <source>
        <dbReference type="ARBA" id="ARBA00023125"/>
    </source>
</evidence>
<dbReference type="SUPFAM" id="SSF46689">
    <property type="entry name" value="Homeodomain-like"/>
    <property type="match status" value="1"/>
</dbReference>
<comment type="caution">
    <text evidence="4">The sequence shown here is derived from an EMBL/GenBank/DDBJ whole genome shotgun (WGS) entry which is preliminary data.</text>
</comment>
<gene>
    <name evidence="4" type="ORF">DES36_12036</name>
</gene>
<dbReference type="GO" id="GO:0003677">
    <property type="term" value="F:DNA binding"/>
    <property type="evidence" value="ECO:0007669"/>
    <property type="project" value="UniProtKB-UniRule"/>
</dbReference>
<proteinExistence type="predicted"/>
<dbReference type="OrthoDB" id="9812484at2"/>
<sequence>MQQKNRISRKEKAVQTKNKIYTSAEQLFNKHGIENVNVDDIVKQAGVAKGSFYVHFESKDALIVMLINDYVKKVDTDYKTYLESLPTDMLPREVFLSLVGKIADVITESIGYENMKILYRIQIGKDISDSAAINYGRELYKMFFKIIDSGISQRRFHSDLSADETAKHFVMAYRGVVYEWCVRYPEVNLKDLALRHFRILLAGIKGEDDGDTANLI</sequence>
<name>A0A366HYI9_9FIRM</name>
<dbReference type="EMBL" id="QNRX01000020">
    <property type="protein sequence ID" value="RBP59094.1"/>
    <property type="molecule type" value="Genomic_DNA"/>
</dbReference>
<organism evidence="4 5">
    <name type="scientific">Alkalibaculum bacchi</name>
    <dbReference type="NCBI Taxonomy" id="645887"/>
    <lineage>
        <taxon>Bacteria</taxon>
        <taxon>Bacillati</taxon>
        <taxon>Bacillota</taxon>
        <taxon>Clostridia</taxon>
        <taxon>Eubacteriales</taxon>
        <taxon>Eubacteriaceae</taxon>
        <taxon>Alkalibaculum</taxon>
    </lineage>
</organism>
<evidence type="ECO:0000259" key="3">
    <source>
        <dbReference type="PROSITE" id="PS50977"/>
    </source>
</evidence>
<accession>A0A366HYI9</accession>
<dbReference type="Pfam" id="PF00440">
    <property type="entry name" value="TetR_N"/>
    <property type="match status" value="1"/>
</dbReference>
<dbReference type="AlphaFoldDB" id="A0A366HYI9"/>
<protein>
    <submittedName>
        <fullName evidence="4">TetR family transcriptional regulator</fullName>
    </submittedName>
</protein>
<keyword evidence="5" id="KW-1185">Reference proteome</keyword>